<feature type="region of interest" description="Disordered" evidence="19">
    <location>
        <begin position="390"/>
        <end position="429"/>
    </location>
</feature>
<evidence type="ECO:0000256" key="2">
    <source>
        <dbReference type="ARBA" id="ARBA00004319"/>
    </source>
</evidence>
<feature type="compositionally biased region" description="Basic residues" evidence="19">
    <location>
        <begin position="156"/>
        <end position="173"/>
    </location>
</feature>
<evidence type="ECO:0000256" key="13">
    <source>
        <dbReference type="ARBA" id="ARBA00023239"/>
    </source>
</evidence>
<dbReference type="PROSITE" id="PS00530">
    <property type="entry name" value="RNASE_T2_1"/>
    <property type="match status" value="1"/>
</dbReference>
<keyword evidence="21" id="KW-1185">Reference proteome</keyword>
<reference evidence="20" key="2">
    <citation type="submission" date="2025-08" db="UniProtKB">
        <authorList>
            <consortium name="Ensembl"/>
        </authorList>
    </citation>
    <scope>IDENTIFICATION</scope>
</reference>
<evidence type="ECO:0000256" key="8">
    <source>
        <dbReference type="ARBA" id="ARBA00022801"/>
    </source>
</evidence>
<protein>
    <submittedName>
        <fullName evidence="20">Uncharacterized protein</fullName>
    </submittedName>
</protein>
<dbReference type="Ensembl" id="ENSPLOT00000007012.1">
    <property type="protein sequence ID" value="ENSPLOP00000006339.1"/>
    <property type="gene ID" value="ENSPLOG00000004632.1"/>
</dbReference>
<dbReference type="AlphaFoldDB" id="A0A8C8WPS0"/>
<organism evidence="20 21">
    <name type="scientific">Panthera leo</name>
    <name type="common">Lion</name>
    <dbReference type="NCBI Taxonomy" id="9689"/>
    <lineage>
        <taxon>Eukaryota</taxon>
        <taxon>Metazoa</taxon>
        <taxon>Chordata</taxon>
        <taxon>Craniata</taxon>
        <taxon>Vertebrata</taxon>
        <taxon>Euteleostomi</taxon>
        <taxon>Mammalia</taxon>
        <taxon>Eutheria</taxon>
        <taxon>Laurasiatheria</taxon>
        <taxon>Carnivora</taxon>
        <taxon>Feliformia</taxon>
        <taxon>Felidae</taxon>
        <taxon>Pantherinae</taxon>
        <taxon>Panthera</taxon>
    </lineage>
</organism>
<proteinExistence type="inferred from homology"/>
<comment type="catalytic activity">
    <reaction evidence="14">
        <text>a guanylyl-uridine-RNA = a 3'-end 2',3'-cyclophospho-GMP-RNA + a 5'-end dephospho-uridine-RNA</text>
        <dbReference type="Rhea" id="RHEA:81323"/>
        <dbReference type="Rhea" id="RHEA-COMP:17356"/>
        <dbReference type="Rhea" id="RHEA-COMP:19658"/>
        <dbReference type="Rhea" id="RHEA-COMP:19659"/>
        <dbReference type="ChEBI" id="CHEBI:173224"/>
        <dbReference type="ChEBI" id="CHEBI:231849"/>
        <dbReference type="ChEBI" id="CHEBI:231850"/>
    </reaction>
</comment>
<evidence type="ECO:0000256" key="10">
    <source>
        <dbReference type="ARBA" id="ARBA00023157"/>
    </source>
</evidence>
<comment type="similarity">
    <text evidence="4 18">Belongs to the RNase T2 family.</text>
</comment>
<evidence type="ECO:0000256" key="6">
    <source>
        <dbReference type="ARBA" id="ARBA00022722"/>
    </source>
</evidence>
<keyword evidence="6" id="KW-0540">Nuclease</keyword>
<evidence type="ECO:0000256" key="15">
    <source>
        <dbReference type="ARBA" id="ARBA00052670"/>
    </source>
</evidence>
<evidence type="ECO:0000256" key="9">
    <source>
        <dbReference type="ARBA" id="ARBA00022824"/>
    </source>
</evidence>
<reference evidence="20" key="3">
    <citation type="submission" date="2025-09" db="UniProtKB">
        <authorList>
            <consortium name="Ensembl"/>
        </authorList>
    </citation>
    <scope>IDENTIFICATION</scope>
</reference>
<comment type="catalytic activity">
    <reaction evidence="15">
        <text>an adenylyl-uridine-RNA = a 3'-end 2',3'-cyclophospho-AMP-RNA + a 5'-end dephospho-uridine-RNA</text>
        <dbReference type="Rhea" id="RHEA:81383"/>
        <dbReference type="Rhea" id="RHEA-COMP:17356"/>
        <dbReference type="Rhea" id="RHEA-COMP:19675"/>
        <dbReference type="Rhea" id="RHEA-COMP:19676"/>
        <dbReference type="ChEBI" id="CHEBI:173224"/>
        <dbReference type="ChEBI" id="CHEBI:231879"/>
        <dbReference type="ChEBI" id="CHEBI:231881"/>
    </reaction>
    <physiologicalReaction direction="left-to-right" evidence="15">
        <dbReference type="Rhea" id="RHEA:81384"/>
    </physiologicalReaction>
</comment>
<feature type="active site" evidence="17">
    <location>
        <position position="243"/>
    </location>
</feature>
<dbReference type="InterPro" id="IPR033130">
    <property type="entry name" value="RNase_T2_His_AS_2"/>
</dbReference>
<dbReference type="GO" id="GO:0043202">
    <property type="term" value="C:lysosomal lumen"/>
    <property type="evidence" value="ECO:0007669"/>
    <property type="project" value="UniProtKB-SubCell"/>
</dbReference>
<feature type="active site" evidence="17">
    <location>
        <position position="291"/>
    </location>
</feature>
<feature type="compositionally biased region" description="Polar residues" evidence="19">
    <location>
        <begin position="47"/>
        <end position="63"/>
    </location>
</feature>
<dbReference type="FunFam" id="3.90.730.10:FF:000001">
    <property type="entry name" value="Ribonuclease T2"/>
    <property type="match status" value="1"/>
</dbReference>
<dbReference type="CDD" id="cd01061">
    <property type="entry name" value="RNase_T2_euk"/>
    <property type="match status" value="1"/>
</dbReference>
<dbReference type="PANTHER" id="PTHR11240">
    <property type="entry name" value="RIBONUCLEASE T2"/>
    <property type="match status" value="1"/>
</dbReference>
<accession>A0A8C8WPS0</accession>
<dbReference type="GO" id="GO:0003723">
    <property type="term" value="F:RNA binding"/>
    <property type="evidence" value="ECO:0007669"/>
    <property type="project" value="InterPro"/>
</dbReference>
<name>A0A8C8WPS0_PANLE</name>
<feature type="region of interest" description="Disordered" evidence="19">
    <location>
        <begin position="1"/>
        <end position="119"/>
    </location>
</feature>
<evidence type="ECO:0000256" key="4">
    <source>
        <dbReference type="ARBA" id="ARBA00007469"/>
    </source>
</evidence>
<keyword evidence="11" id="KW-0325">Glycoprotein</keyword>
<evidence type="ECO:0000256" key="17">
    <source>
        <dbReference type="PIRSR" id="PIRSR633697-1"/>
    </source>
</evidence>
<evidence type="ECO:0000256" key="3">
    <source>
        <dbReference type="ARBA" id="ARBA00004613"/>
    </source>
</evidence>
<evidence type="ECO:0000256" key="5">
    <source>
        <dbReference type="ARBA" id="ARBA00022525"/>
    </source>
</evidence>
<comment type="subcellular location">
    <subcellularLocation>
        <location evidence="2">Endoplasmic reticulum lumen</location>
    </subcellularLocation>
    <subcellularLocation>
        <location evidence="1">Lysosome lumen</location>
    </subcellularLocation>
    <subcellularLocation>
        <location evidence="3">Secreted</location>
    </subcellularLocation>
</comment>
<evidence type="ECO:0000256" key="16">
    <source>
        <dbReference type="ARBA" id="ARBA00054894"/>
    </source>
</evidence>
<feature type="compositionally biased region" description="Gly residues" evidence="19">
    <location>
        <begin position="142"/>
        <end position="154"/>
    </location>
</feature>
<dbReference type="GeneTree" id="ENSGT00640000091563"/>
<evidence type="ECO:0000256" key="14">
    <source>
        <dbReference type="ARBA" id="ARBA00051280"/>
    </source>
</evidence>
<dbReference type="SUPFAM" id="SSF55895">
    <property type="entry name" value="Ribonuclease Rh-like"/>
    <property type="match status" value="1"/>
</dbReference>
<keyword evidence="7" id="KW-0255">Endonuclease</keyword>
<dbReference type="GO" id="GO:0006401">
    <property type="term" value="P:RNA catabolic process"/>
    <property type="evidence" value="ECO:0007669"/>
    <property type="project" value="UniProtKB-ARBA"/>
</dbReference>
<feature type="active site" evidence="17">
    <location>
        <position position="295"/>
    </location>
</feature>
<evidence type="ECO:0000313" key="20">
    <source>
        <dbReference type="Ensembl" id="ENSPLOP00000006339.1"/>
    </source>
</evidence>
<evidence type="ECO:0000256" key="12">
    <source>
        <dbReference type="ARBA" id="ARBA00023228"/>
    </source>
</evidence>
<keyword evidence="10" id="KW-1015">Disulfide bond</keyword>
<evidence type="ECO:0000313" key="21">
    <source>
        <dbReference type="Proteomes" id="UP000694399"/>
    </source>
</evidence>
<dbReference type="GO" id="GO:0005788">
    <property type="term" value="C:endoplasmic reticulum lumen"/>
    <property type="evidence" value="ECO:0007669"/>
    <property type="project" value="UniProtKB-SubCell"/>
</dbReference>
<dbReference type="GO" id="GO:0005576">
    <property type="term" value="C:extracellular region"/>
    <property type="evidence" value="ECO:0007669"/>
    <property type="project" value="UniProtKB-SubCell"/>
</dbReference>
<dbReference type="InterPro" id="IPR018188">
    <property type="entry name" value="RNase_T2_His_AS_1"/>
</dbReference>
<dbReference type="GO" id="GO:0016787">
    <property type="term" value="F:hydrolase activity"/>
    <property type="evidence" value="ECO:0007669"/>
    <property type="project" value="UniProtKB-KW"/>
</dbReference>
<feature type="compositionally biased region" description="Pro residues" evidence="19">
    <location>
        <begin position="1"/>
        <end position="26"/>
    </location>
</feature>
<evidence type="ECO:0000256" key="1">
    <source>
        <dbReference type="ARBA" id="ARBA00004227"/>
    </source>
</evidence>
<sequence>PRSPPPPTRPPSPPPPPCGARPPTPHPGEGVGAGREADITEQPHTYFIQTARTRWPLKSTSRCGTGRDTRPDGTQAEAETSSARSTSGWRASGRAGGVSRRRGAGGGGGGGGGCVSARPKELPGVRGRFCRAGGVSARPGACPGGGASGAGLPGRGRARLRGRVRGRGPRSGKAHFPAATGLRRPRSGGGGSRCSPGRDACAAGGLSDNHEWKKLIMVHHWPVTVCKEVGKDCRDPPDYWTIHGLWPDKAEECNRSWHFNFQEIKDLLPEMKMYWPDVLHPLNHSHFWQHEWEKHGTCAAQVDTLNSQKRYFEGGLDLYQRLALNSMLQKLGIKPSINYYQISDIKDALASIYGVIPKVQCLPPESGEEVQTIGQIEVCFTKGLQLRNCTEPGEPEEPASRRPGAGGPGLEVCEDGPAFYPPPDETRKH</sequence>
<dbReference type="InterPro" id="IPR033697">
    <property type="entry name" value="Ribonuclease_T2_eukaryotic"/>
</dbReference>
<dbReference type="GO" id="GO:0033897">
    <property type="term" value="F:ribonuclease T2 activity"/>
    <property type="evidence" value="ECO:0007669"/>
    <property type="project" value="InterPro"/>
</dbReference>
<dbReference type="InterPro" id="IPR036430">
    <property type="entry name" value="RNase_T2-like_sf"/>
</dbReference>
<dbReference type="Gene3D" id="3.90.730.10">
    <property type="entry name" value="Ribonuclease T2-like"/>
    <property type="match status" value="1"/>
</dbReference>
<dbReference type="PANTHER" id="PTHR11240:SF22">
    <property type="entry name" value="RIBONUCLEASE T2"/>
    <property type="match status" value="1"/>
</dbReference>
<comment type="function">
    <text evidence="16">Ribonuclease that plays an essential role in innate immune response by recognizing and degrading RNAs from microbial pathogens that are subsequently sensed by TLR8. Cleaves preferentially single-stranded RNA molecules between purine and uridine residues, which critically contributes to the supply of catabolic uridine and the generation of purine-2',3'-cyclophosphate-terminated oligoribonucleotides. In turn, RNase T2 degradation products promote the RNA-dependent activation of TLR8. In plasmacytoid dendritic cells, it cooperates with PLD3 or PLD4 5'-&gt;3' exonucleases to process RNA fragments and release 2',3'-cyclic guanosine monophosphate (2',3'-cGMP), a potent stimulatory ligand for TLR7. Also plays a key role in degradation of mitochondrial RNA and processing of non-coding RNA imported from the cytosol into mitochondria. Participates as well in degradation of mitochondrion-associated cytosolic rRNAs.</text>
</comment>
<keyword evidence="9" id="KW-0256">Endoplasmic reticulum</keyword>
<dbReference type="PROSITE" id="PS00531">
    <property type="entry name" value="RNASE_T2_2"/>
    <property type="match status" value="1"/>
</dbReference>
<dbReference type="Proteomes" id="UP000694399">
    <property type="component" value="Chromosome B3"/>
</dbReference>
<dbReference type="InterPro" id="IPR001568">
    <property type="entry name" value="RNase_T2-like"/>
</dbReference>
<keyword evidence="5" id="KW-0964">Secreted</keyword>
<evidence type="ECO:0000256" key="18">
    <source>
        <dbReference type="RuleBase" id="RU004328"/>
    </source>
</evidence>
<keyword evidence="8" id="KW-0378">Hydrolase</keyword>
<evidence type="ECO:0000256" key="7">
    <source>
        <dbReference type="ARBA" id="ARBA00022759"/>
    </source>
</evidence>
<dbReference type="Pfam" id="PF00445">
    <property type="entry name" value="Ribonuclease_T2"/>
    <property type="match status" value="1"/>
</dbReference>
<evidence type="ECO:0000256" key="11">
    <source>
        <dbReference type="ARBA" id="ARBA00023180"/>
    </source>
</evidence>
<keyword evidence="13" id="KW-0456">Lyase</keyword>
<feature type="compositionally biased region" description="Low complexity" evidence="19">
    <location>
        <begin position="76"/>
        <end position="93"/>
    </location>
</feature>
<keyword evidence="12" id="KW-0458">Lysosome</keyword>
<feature type="region of interest" description="Disordered" evidence="19">
    <location>
        <begin position="137"/>
        <end position="196"/>
    </location>
</feature>
<reference evidence="20" key="1">
    <citation type="journal article" date="2019" name="bioRxiv">
        <title>Long live the king: chromosome-level assembly of the lion (Panthera leo) using linked-read, Hi-C, and long read data.</title>
        <authorList>
            <person name="Armstrong E.E."/>
            <person name="Taylor R.W."/>
            <person name="Miller D.E."/>
            <person name="Kaelin C."/>
            <person name="Barsh G."/>
            <person name="Hadly E.A."/>
            <person name="Petrov D."/>
        </authorList>
    </citation>
    <scope>NUCLEOTIDE SEQUENCE [LARGE SCALE GENOMIC DNA]</scope>
</reference>
<feature type="compositionally biased region" description="Gly residues" evidence="19">
    <location>
        <begin position="104"/>
        <end position="114"/>
    </location>
</feature>
<evidence type="ECO:0000256" key="19">
    <source>
        <dbReference type="SAM" id="MobiDB-lite"/>
    </source>
</evidence>